<dbReference type="PROSITE" id="PS50011">
    <property type="entry name" value="PROTEIN_KINASE_DOM"/>
    <property type="match status" value="1"/>
</dbReference>
<dbReference type="AlphaFoldDB" id="A0A392VRP7"/>
<keyword evidence="3" id="KW-1185">Reference proteome</keyword>
<dbReference type="Pfam" id="PF07714">
    <property type="entry name" value="PK_Tyr_Ser-Thr"/>
    <property type="match status" value="1"/>
</dbReference>
<accession>A0A392VRP7</accession>
<feature type="domain" description="Protein kinase" evidence="1">
    <location>
        <begin position="1"/>
        <end position="69"/>
    </location>
</feature>
<evidence type="ECO:0000313" key="2">
    <source>
        <dbReference type="EMBL" id="MCI90099.1"/>
    </source>
</evidence>
<dbReference type="Proteomes" id="UP000265520">
    <property type="component" value="Unassembled WGS sequence"/>
</dbReference>
<dbReference type="PANTHER" id="PTHR48007">
    <property type="entry name" value="LEUCINE-RICH REPEAT RECEPTOR-LIKE PROTEIN KINASE PXC1"/>
    <property type="match status" value="1"/>
</dbReference>
<dbReference type="InterPro" id="IPR011009">
    <property type="entry name" value="Kinase-like_dom_sf"/>
</dbReference>
<evidence type="ECO:0000259" key="1">
    <source>
        <dbReference type="PROSITE" id="PS50011"/>
    </source>
</evidence>
<evidence type="ECO:0000313" key="3">
    <source>
        <dbReference type="Proteomes" id="UP000265520"/>
    </source>
</evidence>
<sequence>SLLLNPAHAVARLGGYRAPEQAEAKKLSQEADVYAFGVLILEVLTGRAPSSSQYSSPVGVRPCVEFEEQ</sequence>
<protein>
    <submittedName>
        <fullName evidence="2">Putative leucine-rich repeat receptor-like protein kinase</fullName>
    </submittedName>
</protein>
<dbReference type="EMBL" id="LXQA011234981">
    <property type="protein sequence ID" value="MCI90099.1"/>
    <property type="molecule type" value="Genomic_DNA"/>
</dbReference>
<organism evidence="2 3">
    <name type="scientific">Trifolium medium</name>
    <dbReference type="NCBI Taxonomy" id="97028"/>
    <lineage>
        <taxon>Eukaryota</taxon>
        <taxon>Viridiplantae</taxon>
        <taxon>Streptophyta</taxon>
        <taxon>Embryophyta</taxon>
        <taxon>Tracheophyta</taxon>
        <taxon>Spermatophyta</taxon>
        <taxon>Magnoliopsida</taxon>
        <taxon>eudicotyledons</taxon>
        <taxon>Gunneridae</taxon>
        <taxon>Pentapetalae</taxon>
        <taxon>rosids</taxon>
        <taxon>fabids</taxon>
        <taxon>Fabales</taxon>
        <taxon>Fabaceae</taxon>
        <taxon>Papilionoideae</taxon>
        <taxon>50 kb inversion clade</taxon>
        <taxon>NPAAA clade</taxon>
        <taxon>Hologalegina</taxon>
        <taxon>IRL clade</taxon>
        <taxon>Trifolieae</taxon>
        <taxon>Trifolium</taxon>
    </lineage>
</organism>
<comment type="caution">
    <text evidence="2">The sequence shown here is derived from an EMBL/GenBank/DDBJ whole genome shotgun (WGS) entry which is preliminary data.</text>
</comment>
<dbReference type="Gene3D" id="1.10.510.10">
    <property type="entry name" value="Transferase(Phosphotransferase) domain 1"/>
    <property type="match status" value="1"/>
</dbReference>
<reference evidence="2 3" key="1">
    <citation type="journal article" date="2018" name="Front. Plant Sci.">
        <title>Red Clover (Trifolium pratense) and Zigzag Clover (T. medium) - A Picture of Genomic Similarities and Differences.</title>
        <authorList>
            <person name="Dluhosova J."/>
            <person name="Istvanek J."/>
            <person name="Nedelnik J."/>
            <person name="Repkova J."/>
        </authorList>
    </citation>
    <scope>NUCLEOTIDE SEQUENCE [LARGE SCALE GENOMIC DNA]</scope>
    <source>
        <strain evidence="3">cv. 10/8</strain>
        <tissue evidence="2">Leaf</tissue>
    </source>
</reference>
<feature type="non-terminal residue" evidence="2">
    <location>
        <position position="1"/>
    </location>
</feature>
<proteinExistence type="predicted"/>
<dbReference type="SUPFAM" id="SSF56112">
    <property type="entry name" value="Protein kinase-like (PK-like)"/>
    <property type="match status" value="1"/>
</dbReference>
<name>A0A392VRP7_9FABA</name>
<dbReference type="GO" id="GO:0004672">
    <property type="term" value="F:protein kinase activity"/>
    <property type="evidence" value="ECO:0007669"/>
    <property type="project" value="InterPro"/>
</dbReference>
<feature type="non-terminal residue" evidence="2">
    <location>
        <position position="69"/>
    </location>
</feature>
<dbReference type="PANTHER" id="PTHR48007:SF6">
    <property type="entry name" value="LRR RECEPTOR-LIKE KINASE"/>
    <property type="match status" value="1"/>
</dbReference>
<dbReference type="InterPro" id="IPR046959">
    <property type="entry name" value="PRK1-6/SRF4-like"/>
</dbReference>
<dbReference type="GO" id="GO:0005524">
    <property type="term" value="F:ATP binding"/>
    <property type="evidence" value="ECO:0007669"/>
    <property type="project" value="InterPro"/>
</dbReference>
<keyword evidence="2" id="KW-0675">Receptor</keyword>
<keyword evidence="2" id="KW-0418">Kinase</keyword>
<dbReference type="InterPro" id="IPR000719">
    <property type="entry name" value="Prot_kinase_dom"/>
</dbReference>
<dbReference type="InterPro" id="IPR001245">
    <property type="entry name" value="Ser-Thr/Tyr_kinase_cat_dom"/>
</dbReference>
<keyword evidence="2" id="KW-0808">Transferase</keyword>